<gene>
    <name evidence="1" type="ORF">JFY71_00885</name>
</gene>
<protein>
    <submittedName>
        <fullName evidence="1">Uncharacterized protein</fullName>
    </submittedName>
</protein>
<accession>A0AC61N6J0</accession>
<reference evidence="1 2" key="1">
    <citation type="journal article" date="2022" name="Int. J. Syst. Evol. Microbiol.">
        <title>Miniphocaeibacter halophilus sp. nov., an ammonium-tolerant acetate-producing bacterium isolated from a biogas system.</title>
        <authorList>
            <person name="Schnurer A."/>
            <person name="Singh A."/>
            <person name="Bi S."/>
            <person name="Qiao W."/>
            <person name="Westerholm M."/>
        </authorList>
    </citation>
    <scope>NUCLEOTIDE SEQUENCE [LARGE SCALE GENOMIC DNA]</scope>
    <source>
        <strain evidence="1 2">AMB_01</strain>
    </source>
</reference>
<evidence type="ECO:0000313" key="2">
    <source>
        <dbReference type="Proteomes" id="UP000595814"/>
    </source>
</evidence>
<sequence>MLNNITTLVKYNIKSQFSFKNIKNYIKNNKGMFLTFVILGVFIVSYIFGQAIVLIELGLGDYIPILIFFLIFIISFIATFSKARDQIYSFRNKDIFMTFPLKTLWIVQSRFIIIYFYNLLINLLITIPFAIVYFIFVKVSSLTIVSWVLLTLFIPVISISLALILSSVFSRLLSEFKNNNYLYNGLALLLTIIVIFLSTYLPFKYMDVEFSIAGVTLFVREFLNSIMYYIVPLNWIFNIFKNNSIFYLFIVIASSVIIYLITVVYINSIFLKININKGKKKNSGEDIETKAFSKKSILKALYIKELKSYFNSRIYALNTIIGPILLIVISGTILLFGFESIGSLVGNIDLTMIGNIYPYIACMMISMSCTTHVSLSYEGKNIWFIKSSPIDNKNLYNSKILLNLTIIIPAVLVYILSVIKSGFKIEQILIAIFIVLSFMVFIAILGLKINLKFLNFNWENEVKLVKQSINTFIIVLIGIVGTMLIIGINIIFKNFALYINTIIIFLLVISSLVLYKNIIKLSF</sequence>
<name>A0AC61N6J0_9FIRM</name>
<organism evidence="1 2">
    <name type="scientific">Miniphocaeibacter halophilus</name>
    <dbReference type="NCBI Taxonomy" id="2931922"/>
    <lineage>
        <taxon>Bacteria</taxon>
        <taxon>Bacillati</taxon>
        <taxon>Bacillota</taxon>
        <taxon>Tissierellia</taxon>
        <taxon>Tissierellales</taxon>
        <taxon>Peptoniphilaceae</taxon>
        <taxon>Miniphocaeibacter</taxon>
    </lineage>
</organism>
<keyword evidence="2" id="KW-1185">Reference proteome</keyword>
<proteinExistence type="predicted"/>
<dbReference type="Proteomes" id="UP000595814">
    <property type="component" value="Chromosome"/>
</dbReference>
<evidence type="ECO:0000313" key="1">
    <source>
        <dbReference type="EMBL" id="QQK08123.1"/>
    </source>
</evidence>
<dbReference type="EMBL" id="CP066744">
    <property type="protein sequence ID" value="QQK08123.1"/>
    <property type="molecule type" value="Genomic_DNA"/>
</dbReference>